<dbReference type="Proteomes" id="UP001266305">
    <property type="component" value="Unassembled WGS sequence"/>
</dbReference>
<dbReference type="EMBL" id="JASSZA010000004">
    <property type="protein sequence ID" value="KAK2114254.1"/>
    <property type="molecule type" value="Genomic_DNA"/>
</dbReference>
<proteinExistence type="predicted"/>
<name>A0ABQ9VXY7_SAGOE</name>
<reference evidence="1 2" key="1">
    <citation type="submission" date="2023-05" db="EMBL/GenBank/DDBJ databases">
        <title>B98-5 Cell Line De Novo Hybrid Assembly: An Optical Mapping Approach.</title>
        <authorList>
            <person name="Kananen K."/>
            <person name="Auerbach J.A."/>
            <person name="Kautto E."/>
            <person name="Blachly J.S."/>
        </authorList>
    </citation>
    <scope>NUCLEOTIDE SEQUENCE [LARGE SCALE GENOMIC DNA]</scope>
    <source>
        <strain evidence="1">B95-8</strain>
        <tissue evidence="1">Cell line</tissue>
    </source>
</reference>
<gene>
    <name evidence="1" type="ORF">P7K49_008520</name>
</gene>
<sequence length="114" mass="12521">MCKKEEATKTHLIPDRIMEDGHQEALQEKQVKSIIFMAPVLLRRLVDEEVIQRAPLSILSGSSGWQIPPEITQCTSPSSGVGMLGEDNLALPVSSAHTAVACWEENGLSFRAQH</sequence>
<accession>A0ABQ9VXY7</accession>
<comment type="caution">
    <text evidence="1">The sequence shown here is derived from an EMBL/GenBank/DDBJ whole genome shotgun (WGS) entry which is preliminary data.</text>
</comment>
<protein>
    <submittedName>
        <fullName evidence="1">Uncharacterized protein</fullName>
    </submittedName>
</protein>
<evidence type="ECO:0000313" key="2">
    <source>
        <dbReference type="Proteomes" id="UP001266305"/>
    </source>
</evidence>
<evidence type="ECO:0000313" key="1">
    <source>
        <dbReference type="EMBL" id="KAK2114254.1"/>
    </source>
</evidence>
<organism evidence="1 2">
    <name type="scientific">Saguinus oedipus</name>
    <name type="common">Cotton-top tamarin</name>
    <name type="synonym">Oedipomidas oedipus</name>
    <dbReference type="NCBI Taxonomy" id="9490"/>
    <lineage>
        <taxon>Eukaryota</taxon>
        <taxon>Metazoa</taxon>
        <taxon>Chordata</taxon>
        <taxon>Craniata</taxon>
        <taxon>Vertebrata</taxon>
        <taxon>Euteleostomi</taxon>
        <taxon>Mammalia</taxon>
        <taxon>Eutheria</taxon>
        <taxon>Euarchontoglires</taxon>
        <taxon>Primates</taxon>
        <taxon>Haplorrhini</taxon>
        <taxon>Platyrrhini</taxon>
        <taxon>Cebidae</taxon>
        <taxon>Callitrichinae</taxon>
        <taxon>Saguinus</taxon>
    </lineage>
</organism>
<keyword evidence="2" id="KW-1185">Reference proteome</keyword>